<reference evidence="1 2" key="1">
    <citation type="submission" date="2017-09" db="EMBL/GenBank/DDBJ databases">
        <title>Depth-based differentiation of microbial function through sediment-hosted aquifers and enrichment of novel symbionts in the deep terrestrial subsurface.</title>
        <authorList>
            <person name="Probst A.J."/>
            <person name="Ladd B."/>
            <person name="Jarett J.K."/>
            <person name="Geller-Mcgrath D.E."/>
            <person name="Sieber C.M."/>
            <person name="Emerson J.B."/>
            <person name="Anantharaman K."/>
            <person name="Thomas B.C."/>
            <person name="Malmstrom R."/>
            <person name="Stieglmeier M."/>
            <person name="Klingl A."/>
            <person name="Woyke T."/>
            <person name="Ryan C.M."/>
            <person name="Banfield J.F."/>
        </authorList>
    </citation>
    <scope>NUCLEOTIDE SEQUENCE [LARGE SCALE GENOMIC DNA]</scope>
    <source>
        <strain evidence="1">CG10_big_fil_rev_8_21_14_0_10_32_10</strain>
    </source>
</reference>
<name>A0A2H0R9Z6_UNCKA</name>
<organism evidence="1 2">
    <name type="scientific">candidate division WWE3 bacterium CG10_big_fil_rev_8_21_14_0_10_32_10</name>
    <dbReference type="NCBI Taxonomy" id="1975090"/>
    <lineage>
        <taxon>Bacteria</taxon>
        <taxon>Katanobacteria</taxon>
    </lineage>
</organism>
<dbReference type="Gene3D" id="3.40.80.10">
    <property type="entry name" value="Peptidoglycan recognition protein-like"/>
    <property type="match status" value="1"/>
</dbReference>
<evidence type="ECO:0000313" key="1">
    <source>
        <dbReference type="EMBL" id="PIR43300.1"/>
    </source>
</evidence>
<dbReference type="EMBL" id="PCXU01000029">
    <property type="protein sequence ID" value="PIR43300.1"/>
    <property type="molecule type" value="Genomic_DNA"/>
</dbReference>
<comment type="caution">
    <text evidence="1">The sequence shown here is derived from an EMBL/GenBank/DDBJ whole genome shotgun (WGS) entry which is preliminary data.</text>
</comment>
<accession>A0A2H0R9Z6</accession>
<proteinExistence type="predicted"/>
<dbReference type="Proteomes" id="UP000230214">
    <property type="component" value="Unassembled WGS sequence"/>
</dbReference>
<dbReference type="GO" id="GO:0009253">
    <property type="term" value="P:peptidoglycan catabolic process"/>
    <property type="evidence" value="ECO:0007669"/>
    <property type="project" value="InterPro"/>
</dbReference>
<evidence type="ECO:0000313" key="2">
    <source>
        <dbReference type="Proteomes" id="UP000230214"/>
    </source>
</evidence>
<dbReference type="InterPro" id="IPR036505">
    <property type="entry name" value="Amidase/PGRP_sf"/>
</dbReference>
<dbReference type="GO" id="GO:0008745">
    <property type="term" value="F:N-acetylmuramoyl-L-alanine amidase activity"/>
    <property type="evidence" value="ECO:0007669"/>
    <property type="project" value="InterPro"/>
</dbReference>
<dbReference type="SUPFAM" id="SSF55846">
    <property type="entry name" value="N-acetylmuramoyl-L-alanine amidase-like"/>
    <property type="match status" value="1"/>
</dbReference>
<gene>
    <name evidence="1" type="ORF">COV24_03515</name>
</gene>
<dbReference type="AlphaFoldDB" id="A0A2H0R9Z6"/>
<evidence type="ECO:0008006" key="3">
    <source>
        <dbReference type="Google" id="ProtNLM"/>
    </source>
</evidence>
<protein>
    <recommendedName>
        <fullName evidence="3">N-acetylmuramoyl-L-alanine amidase domain-containing protein</fullName>
    </recommendedName>
</protein>
<sequence>MAPWTEYQKYHLKVLVNSLQDIYSIPNENILGHRETPYEDEHHLKTCPGNLIDMNEIRNFLRIT</sequence>